<accession>A0A855GDS6</accession>
<dbReference type="EMBL" id="PIXC01000027">
    <property type="protein sequence ID" value="PKE25401.1"/>
    <property type="molecule type" value="Genomic_DNA"/>
</dbReference>
<dbReference type="AlphaFoldDB" id="A0A855GDS6"/>
<name>A0A855GDS6_9STAP</name>
<dbReference type="Proteomes" id="UP000233482">
    <property type="component" value="Unassembled WGS sequence"/>
</dbReference>
<evidence type="ECO:0000313" key="1">
    <source>
        <dbReference type="EMBL" id="PKE25401.1"/>
    </source>
</evidence>
<reference evidence="1 2" key="1">
    <citation type="submission" date="2017-12" db="EMBL/GenBank/DDBJ databases">
        <title>Genomics of Macrococcus caseolyticus.</title>
        <authorList>
            <person name="MacFadyen A.C."/>
            <person name="Paterson G.K."/>
        </authorList>
    </citation>
    <scope>NUCLEOTIDE SEQUENCE [LARGE SCALE GENOMIC DNA]</scope>
    <source>
        <strain evidence="1 2">5788_EF188</strain>
    </source>
</reference>
<evidence type="ECO:0000313" key="2">
    <source>
        <dbReference type="Proteomes" id="UP000233482"/>
    </source>
</evidence>
<organism evidence="1 2">
    <name type="scientific">Macrococcoides caseolyticum</name>
    <dbReference type="NCBI Taxonomy" id="69966"/>
    <lineage>
        <taxon>Bacteria</taxon>
        <taxon>Bacillati</taxon>
        <taxon>Bacillota</taxon>
        <taxon>Bacilli</taxon>
        <taxon>Bacillales</taxon>
        <taxon>Staphylococcaceae</taxon>
        <taxon>Macrococcoides</taxon>
    </lineage>
</organism>
<dbReference type="RefSeq" id="WP_101144309.1">
    <property type="nucleotide sequence ID" value="NZ_CP073801.1"/>
</dbReference>
<protein>
    <submittedName>
        <fullName evidence="1">Uncharacterized protein</fullName>
    </submittedName>
</protein>
<gene>
    <name evidence="1" type="ORF">CW686_10340</name>
</gene>
<proteinExistence type="predicted"/>
<comment type="caution">
    <text evidence="1">The sequence shown here is derived from an EMBL/GenBank/DDBJ whole genome shotgun (WGS) entry which is preliminary data.</text>
</comment>
<sequence>MNLSYNPEGLRPYFQVDDSKRIRFLIESLSILELKDIISRSFKNHSTVQCKVLIGYRYKGIRRKEKTNIGKFFTINNWYEEQLIGEDGTEYTFANIKSIDVDELVRYCVKLKNGFRSAYIFFYKEDKTLYVNNDVFDIVSSDEKFINHIKRNYINKYDRLHEK</sequence>